<gene>
    <name evidence="2" type="ORF">NCTC10571_02583</name>
</gene>
<feature type="transmembrane region" description="Helical" evidence="1">
    <location>
        <begin position="102"/>
        <end position="128"/>
    </location>
</feature>
<proteinExistence type="predicted"/>
<keyword evidence="1" id="KW-1133">Transmembrane helix</keyword>
<dbReference type="AlphaFoldDB" id="A0A378PYC0"/>
<evidence type="ECO:0000313" key="2">
    <source>
        <dbReference type="EMBL" id="STY91762.1"/>
    </source>
</evidence>
<dbReference type="EMBL" id="UGPP01000002">
    <property type="protein sequence ID" value="STY91762.1"/>
    <property type="molecule type" value="Genomic_DNA"/>
</dbReference>
<protein>
    <submittedName>
        <fullName evidence="2">Uncharacterized protein</fullName>
    </submittedName>
</protein>
<organism evidence="2 3">
    <name type="scientific">Megamonas hypermegale</name>
    <dbReference type="NCBI Taxonomy" id="158847"/>
    <lineage>
        <taxon>Bacteria</taxon>
        <taxon>Bacillati</taxon>
        <taxon>Bacillota</taxon>
        <taxon>Negativicutes</taxon>
        <taxon>Selenomonadales</taxon>
        <taxon>Selenomonadaceae</taxon>
        <taxon>Megamonas</taxon>
    </lineage>
</organism>
<sequence length="134" mass="15271">MRIKTSLISILGAIILYFILVELFSWISSEIFYDFDKIPNLLIKGQYFKGISALIIVLITYFLAGFFATCTDDGKYSTYVICFILVALIGLDIYDYCTTEDIIINISMGIAVLLHSWQDILKIIALLLTIDHRK</sequence>
<reference evidence="2 3" key="1">
    <citation type="submission" date="2018-06" db="EMBL/GenBank/DDBJ databases">
        <authorList>
            <consortium name="Pathogen Informatics"/>
            <person name="Doyle S."/>
        </authorList>
    </citation>
    <scope>NUCLEOTIDE SEQUENCE [LARGE SCALE GENOMIC DNA]</scope>
    <source>
        <strain evidence="2 3">NCTC10571</strain>
    </source>
</reference>
<keyword evidence="1" id="KW-0472">Membrane</keyword>
<accession>A0A378PYC0</accession>
<evidence type="ECO:0000313" key="3">
    <source>
        <dbReference type="Proteomes" id="UP000255234"/>
    </source>
</evidence>
<feature type="transmembrane region" description="Helical" evidence="1">
    <location>
        <begin position="76"/>
        <end position="96"/>
    </location>
</feature>
<dbReference type="RefSeq" id="WP_115152418.1">
    <property type="nucleotide sequence ID" value="NZ_UGPP01000002.1"/>
</dbReference>
<feature type="transmembrane region" description="Helical" evidence="1">
    <location>
        <begin position="47"/>
        <end position="69"/>
    </location>
</feature>
<keyword evidence="1" id="KW-0812">Transmembrane</keyword>
<evidence type="ECO:0000256" key="1">
    <source>
        <dbReference type="SAM" id="Phobius"/>
    </source>
</evidence>
<dbReference type="Proteomes" id="UP000255234">
    <property type="component" value="Unassembled WGS sequence"/>
</dbReference>
<feature type="transmembrane region" description="Helical" evidence="1">
    <location>
        <begin position="7"/>
        <end position="27"/>
    </location>
</feature>
<name>A0A378PYC0_9FIRM</name>